<gene>
    <name evidence="1" type="ORF">AVDCRST_MAG78-3247</name>
</gene>
<dbReference type="AlphaFoldDB" id="A0A6J4QN33"/>
<sequence>MVLTLAAITNVSYGTILYAFSVLLSEDAAAGEFDRALLSG</sequence>
<dbReference type="EMBL" id="CADCVB010000217">
    <property type="protein sequence ID" value="CAA9449743.1"/>
    <property type="molecule type" value="Genomic_DNA"/>
</dbReference>
<evidence type="ECO:0000313" key="1">
    <source>
        <dbReference type="EMBL" id="CAA9449743.1"/>
    </source>
</evidence>
<protein>
    <submittedName>
        <fullName evidence="1">Uncharacterized protein</fullName>
    </submittedName>
</protein>
<name>A0A6J4QN33_9ACTN</name>
<reference evidence="1" key="1">
    <citation type="submission" date="2020-02" db="EMBL/GenBank/DDBJ databases">
        <authorList>
            <person name="Meier V. D."/>
        </authorList>
    </citation>
    <scope>NUCLEOTIDE SEQUENCE</scope>
    <source>
        <strain evidence="1">AVDCRST_MAG78</strain>
    </source>
</reference>
<proteinExistence type="predicted"/>
<accession>A0A6J4QN33</accession>
<organism evidence="1">
    <name type="scientific">uncultured Rubrobacteraceae bacterium</name>
    <dbReference type="NCBI Taxonomy" id="349277"/>
    <lineage>
        <taxon>Bacteria</taxon>
        <taxon>Bacillati</taxon>
        <taxon>Actinomycetota</taxon>
        <taxon>Rubrobacteria</taxon>
        <taxon>Rubrobacterales</taxon>
        <taxon>Rubrobacteraceae</taxon>
        <taxon>environmental samples</taxon>
    </lineage>
</organism>